<evidence type="ECO:0000313" key="3">
    <source>
        <dbReference type="Proteomes" id="UP000435243"/>
    </source>
</evidence>
<organism evidence="2 3">
    <name type="scientific">Alteraurantiacibacter aestuarii</name>
    <dbReference type="NCBI Taxonomy" id="650004"/>
    <lineage>
        <taxon>Bacteria</taxon>
        <taxon>Pseudomonadati</taxon>
        <taxon>Pseudomonadota</taxon>
        <taxon>Alphaproteobacteria</taxon>
        <taxon>Sphingomonadales</taxon>
        <taxon>Erythrobacteraceae</taxon>
        <taxon>Alteraurantiacibacter</taxon>
    </lineage>
</organism>
<dbReference type="EMBL" id="WTYY01000001">
    <property type="protein sequence ID" value="MXO87167.1"/>
    <property type="molecule type" value="Genomic_DNA"/>
</dbReference>
<evidence type="ECO:0000313" key="2">
    <source>
        <dbReference type="EMBL" id="MXO87167.1"/>
    </source>
</evidence>
<evidence type="ECO:0000256" key="1">
    <source>
        <dbReference type="SAM" id="MobiDB-lite"/>
    </source>
</evidence>
<feature type="compositionally biased region" description="Acidic residues" evidence="1">
    <location>
        <begin position="109"/>
        <end position="124"/>
    </location>
</feature>
<dbReference type="OrthoDB" id="7427177at2"/>
<feature type="compositionally biased region" description="Basic and acidic residues" evidence="1">
    <location>
        <begin position="69"/>
        <end position="80"/>
    </location>
</feature>
<dbReference type="Proteomes" id="UP000435243">
    <property type="component" value="Unassembled WGS sequence"/>
</dbReference>
<comment type="caution">
    <text evidence="2">The sequence shown here is derived from an EMBL/GenBank/DDBJ whole genome shotgun (WGS) entry which is preliminary data.</text>
</comment>
<feature type="region of interest" description="Disordered" evidence="1">
    <location>
        <begin position="1"/>
        <end position="124"/>
    </location>
</feature>
<dbReference type="RefSeq" id="WP_160589136.1">
    <property type="nucleotide sequence ID" value="NZ_BAAAFP010000002.1"/>
</dbReference>
<protein>
    <submittedName>
        <fullName evidence="2">Uncharacterized protein</fullName>
    </submittedName>
</protein>
<sequence>MADKKTTSPRQHPSASAPETFNDEQDDESSQAQVIAEDARLLTEDTESPTESTKGPNKSGIMGDSTQDLVDHMRDMESSGRIDMSAYRGEPNFDDDEDKYGKGHKPGDDVAEGEGPDGEDLDES</sequence>
<gene>
    <name evidence="2" type="ORF">GRI32_00250</name>
</gene>
<proteinExistence type="predicted"/>
<dbReference type="AlphaFoldDB" id="A0A844ZJT7"/>
<reference evidence="2 3" key="1">
    <citation type="submission" date="2019-12" db="EMBL/GenBank/DDBJ databases">
        <title>Genomic-based taxomic classification of the family Erythrobacteraceae.</title>
        <authorList>
            <person name="Xu L."/>
        </authorList>
    </citation>
    <scope>NUCLEOTIDE SEQUENCE [LARGE SCALE GENOMIC DNA]</scope>
    <source>
        <strain evidence="2 3">JCM 16339</strain>
    </source>
</reference>
<feature type="compositionally biased region" description="Basic and acidic residues" evidence="1">
    <location>
        <begin position="99"/>
        <end position="108"/>
    </location>
</feature>
<accession>A0A844ZJT7</accession>
<name>A0A844ZJT7_9SPHN</name>
<feature type="compositionally biased region" description="Polar residues" evidence="1">
    <location>
        <begin position="8"/>
        <end position="19"/>
    </location>
</feature>
<keyword evidence="3" id="KW-1185">Reference proteome</keyword>